<evidence type="ECO:0000256" key="1">
    <source>
        <dbReference type="SAM" id="Phobius"/>
    </source>
</evidence>
<dbReference type="AlphaFoldDB" id="A0A5C3LRB1"/>
<keyword evidence="3" id="KW-1185">Reference proteome</keyword>
<feature type="non-terminal residue" evidence="2">
    <location>
        <position position="1"/>
    </location>
</feature>
<proteinExistence type="predicted"/>
<evidence type="ECO:0000313" key="3">
    <source>
        <dbReference type="Proteomes" id="UP000308652"/>
    </source>
</evidence>
<protein>
    <submittedName>
        <fullName evidence="2">Uncharacterized protein</fullName>
    </submittedName>
</protein>
<keyword evidence="1" id="KW-1133">Transmembrane helix</keyword>
<gene>
    <name evidence="2" type="ORF">BDQ12DRAFT_694393</name>
</gene>
<keyword evidence="1" id="KW-0812">Transmembrane</keyword>
<dbReference type="EMBL" id="ML213803">
    <property type="protein sequence ID" value="TFK31261.1"/>
    <property type="molecule type" value="Genomic_DNA"/>
</dbReference>
<sequence>VALASINGSSTKSQLLISTFNFRRFLPPPPTSNSNIEGRPLSSALVCFCKLLVGPIAILRVVLRDIISFDFRNTIPFRPGNDVVTVTQPNP</sequence>
<reference evidence="2 3" key="1">
    <citation type="journal article" date="2019" name="Nat. Ecol. Evol.">
        <title>Megaphylogeny resolves global patterns of mushroom evolution.</title>
        <authorList>
            <person name="Varga T."/>
            <person name="Krizsan K."/>
            <person name="Foldi C."/>
            <person name="Dima B."/>
            <person name="Sanchez-Garcia M."/>
            <person name="Sanchez-Ramirez S."/>
            <person name="Szollosi G.J."/>
            <person name="Szarkandi J.G."/>
            <person name="Papp V."/>
            <person name="Albert L."/>
            <person name="Andreopoulos W."/>
            <person name="Angelini C."/>
            <person name="Antonin V."/>
            <person name="Barry K.W."/>
            <person name="Bougher N.L."/>
            <person name="Buchanan P."/>
            <person name="Buyck B."/>
            <person name="Bense V."/>
            <person name="Catcheside P."/>
            <person name="Chovatia M."/>
            <person name="Cooper J."/>
            <person name="Damon W."/>
            <person name="Desjardin D."/>
            <person name="Finy P."/>
            <person name="Geml J."/>
            <person name="Haridas S."/>
            <person name="Hughes K."/>
            <person name="Justo A."/>
            <person name="Karasinski D."/>
            <person name="Kautmanova I."/>
            <person name="Kiss B."/>
            <person name="Kocsube S."/>
            <person name="Kotiranta H."/>
            <person name="LaButti K.M."/>
            <person name="Lechner B.E."/>
            <person name="Liimatainen K."/>
            <person name="Lipzen A."/>
            <person name="Lukacs Z."/>
            <person name="Mihaltcheva S."/>
            <person name="Morgado L.N."/>
            <person name="Niskanen T."/>
            <person name="Noordeloos M.E."/>
            <person name="Ohm R.A."/>
            <person name="Ortiz-Santana B."/>
            <person name="Ovrebo C."/>
            <person name="Racz N."/>
            <person name="Riley R."/>
            <person name="Savchenko A."/>
            <person name="Shiryaev A."/>
            <person name="Soop K."/>
            <person name="Spirin V."/>
            <person name="Szebenyi C."/>
            <person name="Tomsovsky M."/>
            <person name="Tulloss R.E."/>
            <person name="Uehling J."/>
            <person name="Grigoriev I.V."/>
            <person name="Vagvolgyi C."/>
            <person name="Papp T."/>
            <person name="Martin F.M."/>
            <person name="Miettinen O."/>
            <person name="Hibbett D.S."/>
            <person name="Nagy L.G."/>
        </authorList>
    </citation>
    <scope>NUCLEOTIDE SEQUENCE [LARGE SCALE GENOMIC DNA]</scope>
    <source>
        <strain evidence="2 3">CBS 166.37</strain>
    </source>
</reference>
<accession>A0A5C3LRB1</accession>
<evidence type="ECO:0000313" key="2">
    <source>
        <dbReference type="EMBL" id="TFK31261.1"/>
    </source>
</evidence>
<feature type="transmembrane region" description="Helical" evidence="1">
    <location>
        <begin position="41"/>
        <end position="63"/>
    </location>
</feature>
<organism evidence="2 3">
    <name type="scientific">Crucibulum laeve</name>
    <dbReference type="NCBI Taxonomy" id="68775"/>
    <lineage>
        <taxon>Eukaryota</taxon>
        <taxon>Fungi</taxon>
        <taxon>Dikarya</taxon>
        <taxon>Basidiomycota</taxon>
        <taxon>Agaricomycotina</taxon>
        <taxon>Agaricomycetes</taxon>
        <taxon>Agaricomycetidae</taxon>
        <taxon>Agaricales</taxon>
        <taxon>Agaricineae</taxon>
        <taxon>Nidulariaceae</taxon>
        <taxon>Crucibulum</taxon>
    </lineage>
</organism>
<dbReference type="Proteomes" id="UP000308652">
    <property type="component" value="Unassembled WGS sequence"/>
</dbReference>
<keyword evidence="1" id="KW-0472">Membrane</keyword>
<name>A0A5C3LRB1_9AGAR</name>